<dbReference type="KEGG" id="ang:An08g04980"/>
<feature type="region of interest" description="Disordered" evidence="1">
    <location>
        <begin position="80"/>
        <end position="187"/>
    </location>
</feature>
<reference evidence="2" key="2">
    <citation type="submission" date="2025-08" db="UniProtKB">
        <authorList>
            <consortium name="RefSeq"/>
        </authorList>
    </citation>
    <scope>IDENTIFICATION</scope>
</reference>
<feature type="region of interest" description="Disordered" evidence="1">
    <location>
        <begin position="1"/>
        <end position="66"/>
    </location>
</feature>
<proteinExistence type="predicted"/>
<evidence type="ECO:0000313" key="2">
    <source>
        <dbReference type="RefSeq" id="XP_059604013.1"/>
    </source>
</evidence>
<sequence>MGRTKGEIGRMSIRMPSTEYATADRRQERDSQRSGERTLRDKRGSSSSGGSSSSSGGSSSDDEGRKGWWWTARLDDPSSQRQIAGKWMMRSVSAAVSPPHWQRERKSGQASPSSGLRAMEREDLPWVQDQAAKDVRQRVQGRWDASSKQQAGRQGEMKEKGRRQSQSQHSASRRTVQAVDPGQSTMA</sequence>
<dbReference type="RefSeq" id="XP_059604013.1">
    <property type="nucleotide sequence ID" value="XM_059749034.1"/>
</dbReference>
<dbReference type="VEuPathDB" id="FungiDB:An08g04980"/>
<feature type="compositionally biased region" description="Basic and acidic residues" evidence="1">
    <location>
        <begin position="22"/>
        <end position="44"/>
    </location>
</feature>
<feature type="compositionally biased region" description="Low complexity" evidence="1">
    <location>
        <begin position="164"/>
        <end position="174"/>
    </location>
</feature>
<reference evidence="2" key="1">
    <citation type="submission" date="2025-02" db="EMBL/GenBank/DDBJ databases">
        <authorList>
            <consortium name="NCBI Genome Project"/>
        </authorList>
    </citation>
    <scope>NUCLEOTIDE SEQUENCE</scope>
</reference>
<dbReference type="GeneID" id="84591665"/>
<protein>
    <submittedName>
        <fullName evidence="2">Uncharacterized protein</fullName>
    </submittedName>
</protein>
<name>A0AAJ8BUN6_ASPNG</name>
<gene>
    <name evidence="2" type="ORF">An08g04980</name>
</gene>
<dbReference type="AlphaFoldDB" id="A0AAJ8BUN6"/>
<evidence type="ECO:0000256" key="1">
    <source>
        <dbReference type="SAM" id="MobiDB-lite"/>
    </source>
</evidence>
<feature type="compositionally biased region" description="Low complexity" evidence="1">
    <location>
        <begin position="45"/>
        <end position="59"/>
    </location>
</feature>
<organism evidence="2">
    <name type="scientific">Aspergillus niger</name>
    <dbReference type="NCBI Taxonomy" id="5061"/>
    <lineage>
        <taxon>Eukaryota</taxon>
        <taxon>Fungi</taxon>
        <taxon>Dikarya</taxon>
        <taxon>Ascomycota</taxon>
        <taxon>Pezizomycotina</taxon>
        <taxon>Eurotiomycetes</taxon>
        <taxon>Eurotiomycetidae</taxon>
        <taxon>Eurotiales</taxon>
        <taxon>Aspergillaceae</taxon>
        <taxon>Aspergillus</taxon>
        <taxon>Aspergillus subgen. Circumdati</taxon>
    </lineage>
</organism>
<accession>A0AAJ8BUN6</accession>